<organism evidence="1 2">
    <name type="scientific">Eumeta variegata</name>
    <name type="common">Bagworm moth</name>
    <name type="synonym">Eumeta japonica</name>
    <dbReference type="NCBI Taxonomy" id="151549"/>
    <lineage>
        <taxon>Eukaryota</taxon>
        <taxon>Metazoa</taxon>
        <taxon>Ecdysozoa</taxon>
        <taxon>Arthropoda</taxon>
        <taxon>Hexapoda</taxon>
        <taxon>Insecta</taxon>
        <taxon>Pterygota</taxon>
        <taxon>Neoptera</taxon>
        <taxon>Endopterygota</taxon>
        <taxon>Lepidoptera</taxon>
        <taxon>Glossata</taxon>
        <taxon>Ditrysia</taxon>
        <taxon>Tineoidea</taxon>
        <taxon>Psychidae</taxon>
        <taxon>Oiketicinae</taxon>
        <taxon>Eumeta</taxon>
    </lineage>
</organism>
<sequence>MKSDRMPLYRPRHVSLKAPKLDKINSYNSPGANGCFHKLRHQTLEVQSNRHRPSIKSELFHLPTDANMDTAQHHLRTRSAALFEGRKKQVPHI</sequence>
<proteinExistence type="predicted"/>
<accession>A0A4C1UNL1</accession>
<name>A0A4C1UNL1_EUMVA</name>
<dbReference type="Proteomes" id="UP000299102">
    <property type="component" value="Unassembled WGS sequence"/>
</dbReference>
<dbReference type="AlphaFoldDB" id="A0A4C1UNL1"/>
<protein>
    <submittedName>
        <fullName evidence="1">Uncharacterized protein</fullName>
    </submittedName>
</protein>
<reference evidence="1 2" key="1">
    <citation type="journal article" date="2019" name="Commun. Biol.">
        <title>The bagworm genome reveals a unique fibroin gene that provides high tensile strength.</title>
        <authorList>
            <person name="Kono N."/>
            <person name="Nakamura H."/>
            <person name="Ohtoshi R."/>
            <person name="Tomita M."/>
            <person name="Numata K."/>
            <person name="Arakawa K."/>
        </authorList>
    </citation>
    <scope>NUCLEOTIDE SEQUENCE [LARGE SCALE GENOMIC DNA]</scope>
</reference>
<evidence type="ECO:0000313" key="2">
    <source>
        <dbReference type="Proteomes" id="UP000299102"/>
    </source>
</evidence>
<evidence type="ECO:0000313" key="1">
    <source>
        <dbReference type="EMBL" id="GBP27770.1"/>
    </source>
</evidence>
<keyword evidence="2" id="KW-1185">Reference proteome</keyword>
<dbReference type="EMBL" id="BGZK01000199">
    <property type="protein sequence ID" value="GBP27770.1"/>
    <property type="molecule type" value="Genomic_DNA"/>
</dbReference>
<gene>
    <name evidence="1" type="ORF">EVAR_94172_1</name>
</gene>
<comment type="caution">
    <text evidence="1">The sequence shown here is derived from an EMBL/GenBank/DDBJ whole genome shotgun (WGS) entry which is preliminary data.</text>
</comment>